<proteinExistence type="predicted"/>
<dbReference type="AlphaFoldDB" id="A0A8T0G943"/>
<comment type="caution">
    <text evidence="2">The sequence shown here is derived from an EMBL/GenBank/DDBJ whole genome shotgun (WGS) entry which is preliminary data.</text>
</comment>
<dbReference type="Proteomes" id="UP000822688">
    <property type="component" value="Chromosome 12"/>
</dbReference>
<evidence type="ECO:0000313" key="3">
    <source>
        <dbReference type="Proteomes" id="UP000822688"/>
    </source>
</evidence>
<evidence type="ECO:0000256" key="1">
    <source>
        <dbReference type="SAM" id="SignalP"/>
    </source>
</evidence>
<gene>
    <name evidence="2" type="ORF">KC19_12G098000</name>
</gene>
<keyword evidence="1" id="KW-0732">Signal</keyword>
<accession>A0A8T0G943</accession>
<organism evidence="2 3">
    <name type="scientific">Ceratodon purpureus</name>
    <name type="common">Fire moss</name>
    <name type="synonym">Dicranum purpureum</name>
    <dbReference type="NCBI Taxonomy" id="3225"/>
    <lineage>
        <taxon>Eukaryota</taxon>
        <taxon>Viridiplantae</taxon>
        <taxon>Streptophyta</taxon>
        <taxon>Embryophyta</taxon>
        <taxon>Bryophyta</taxon>
        <taxon>Bryophytina</taxon>
        <taxon>Bryopsida</taxon>
        <taxon>Dicranidae</taxon>
        <taxon>Pseudoditrichales</taxon>
        <taxon>Ditrichaceae</taxon>
        <taxon>Ceratodon</taxon>
    </lineage>
</organism>
<feature type="signal peptide" evidence="1">
    <location>
        <begin position="1"/>
        <end position="28"/>
    </location>
</feature>
<name>A0A8T0G943_CERPU</name>
<protein>
    <submittedName>
        <fullName evidence="2">Uncharacterized protein</fullName>
    </submittedName>
</protein>
<keyword evidence="3" id="KW-1185">Reference proteome</keyword>
<evidence type="ECO:0000313" key="2">
    <source>
        <dbReference type="EMBL" id="KAG0554529.1"/>
    </source>
</evidence>
<dbReference type="EMBL" id="CM026433">
    <property type="protein sequence ID" value="KAG0554529.1"/>
    <property type="molecule type" value="Genomic_DNA"/>
</dbReference>
<feature type="chain" id="PRO_5035809021" evidence="1">
    <location>
        <begin position="29"/>
        <end position="60"/>
    </location>
</feature>
<sequence>MHRERGGRGVAGVVAGVVLDFLVRGVRGGGGVGAGAATTTGRKGVGFGFGFGVCDSCRRG</sequence>
<reference evidence="2" key="1">
    <citation type="submission" date="2020-06" db="EMBL/GenBank/DDBJ databases">
        <title>WGS assembly of Ceratodon purpureus strain R40.</title>
        <authorList>
            <person name="Carey S.B."/>
            <person name="Jenkins J."/>
            <person name="Shu S."/>
            <person name="Lovell J.T."/>
            <person name="Sreedasyam A."/>
            <person name="Maumus F."/>
            <person name="Tiley G.P."/>
            <person name="Fernandez-Pozo N."/>
            <person name="Barry K."/>
            <person name="Chen C."/>
            <person name="Wang M."/>
            <person name="Lipzen A."/>
            <person name="Daum C."/>
            <person name="Saski C.A."/>
            <person name="Payton A.C."/>
            <person name="Mcbreen J.C."/>
            <person name="Conrad R.E."/>
            <person name="Kollar L.M."/>
            <person name="Olsson S."/>
            <person name="Huttunen S."/>
            <person name="Landis J.B."/>
            <person name="Wickett N.J."/>
            <person name="Johnson M.G."/>
            <person name="Rensing S.A."/>
            <person name="Grimwood J."/>
            <person name="Schmutz J."/>
            <person name="Mcdaniel S.F."/>
        </authorList>
    </citation>
    <scope>NUCLEOTIDE SEQUENCE</scope>
    <source>
        <strain evidence="2">R40</strain>
    </source>
</reference>